<dbReference type="InterPro" id="IPR029058">
    <property type="entry name" value="AB_hydrolase_fold"/>
</dbReference>
<dbReference type="EMBL" id="CAADFA010000083">
    <property type="protein sequence ID" value="VFJ50318.1"/>
    <property type="molecule type" value="Genomic_DNA"/>
</dbReference>
<evidence type="ECO:0000313" key="4">
    <source>
        <dbReference type="EMBL" id="VFJ50318.1"/>
    </source>
</evidence>
<dbReference type="PRINTS" id="PR00111">
    <property type="entry name" value="ABHYDROLASE"/>
</dbReference>
<evidence type="ECO:0000259" key="2">
    <source>
        <dbReference type="Pfam" id="PF00561"/>
    </source>
</evidence>
<evidence type="ECO:0000313" key="3">
    <source>
        <dbReference type="EMBL" id="VFJ49641.1"/>
    </source>
</evidence>
<accession>A0A450SD14</accession>
<reference evidence="4" key="1">
    <citation type="submission" date="2019-02" db="EMBL/GenBank/DDBJ databases">
        <authorList>
            <person name="Gruber-Vodicka R. H."/>
            <person name="Seah K. B. B."/>
        </authorList>
    </citation>
    <scope>NUCLEOTIDE SEQUENCE</scope>
    <source>
        <strain evidence="3">BECK_BZ163</strain>
        <strain evidence="5">BECK_BZ164</strain>
        <strain evidence="4">BECK_BZ165</strain>
    </source>
</reference>
<dbReference type="PANTHER" id="PTHR43798">
    <property type="entry name" value="MONOACYLGLYCEROL LIPASE"/>
    <property type="match status" value="1"/>
</dbReference>
<proteinExistence type="predicted"/>
<dbReference type="InterPro" id="IPR000073">
    <property type="entry name" value="AB_hydrolase_1"/>
</dbReference>
<dbReference type="AlphaFoldDB" id="A0A450SD14"/>
<keyword evidence="1" id="KW-1133">Transmembrane helix</keyword>
<dbReference type="SUPFAM" id="SSF53474">
    <property type="entry name" value="alpha/beta-Hydrolases"/>
    <property type="match status" value="1"/>
</dbReference>
<feature type="transmembrane region" description="Helical" evidence="1">
    <location>
        <begin position="12"/>
        <end position="32"/>
    </location>
</feature>
<dbReference type="InterPro" id="IPR050266">
    <property type="entry name" value="AB_hydrolase_sf"/>
</dbReference>
<name>A0A450SD14_9GAMM</name>
<evidence type="ECO:0000256" key="1">
    <source>
        <dbReference type="SAM" id="Phobius"/>
    </source>
</evidence>
<dbReference type="EMBL" id="CAADFL010000602">
    <property type="protein sequence ID" value="VFK19189.1"/>
    <property type="molecule type" value="Genomic_DNA"/>
</dbReference>
<evidence type="ECO:0000313" key="5">
    <source>
        <dbReference type="EMBL" id="VFK19189.1"/>
    </source>
</evidence>
<dbReference type="PANTHER" id="PTHR43798:SF33">
    <property type="entry name" value="HYDROLASE, PUTATIVE (AFU_ORTHOLOGUE AFUA_2G14860)-RELATED"/>
    <property type="match status" value="1"/>
</dbReference>
<keyword evidence="1" id="KW-0472">Membrane</keyword>
<dbReference type="EMBL" id="CAADEZ010000074">
    <property type="protein sequence ID" value="VFJ49641.1"/>
    <property type="molecule type" value="Genomic_DNA"/>
</dbReference>
<feature type="domain" description="AB hydrolase-1" evidence="2">
    <location>
        <begin position="67"/>
        <end position="178"/>
    </location>
</feature>
<organism evidence="4">
    <name type="scientific">Candidatus Kentrum sp. FM</name>
    <dbReference type="NCBI Taxonomy" id="2126340"/>
    <lineage>
        <taxon>Bacteria</taxon>
        <taxon>Pseudomonadati</taxon>
        <taxon>Pseudomonadota</taxon>
        <taxon>Gammaproteobacteria</taxon>
        <taxon>Candidatus Kentrum</taxon>
    </lineage>
</organism>
<dbReference type="Pfam" id="PF00561">
    <property type="entry name" value="Abhydrolase_1"/>
    <property type="match status" value="1"/>
</dbReference>
<dbReference type="Gene3D" id="3.40.50.1820">
    <property type="entry name" value="alpha/beta hydrolase"/>
    <property type="match status" value="1"/>
</dbReference>
<dbReference type="GO" id="GO:0016020">
    <property type="term" value="C:membrane"/>
    <property type="evidence" value="ECO:0007669"/>
    <property type="project" value="TreeGrafter"/>
</dbReference>
<keyword evidence="1" id="KW-0812">Transmembrane</keyword>
<gene>
    <name evidence="3" type="ORF">BECKFM1743A_GA0114220_100744</name>
    <name evidence="5" type="ORF">BECKFM1743B_GA0114221_106021</name>
    <name evidence="4" type="ORF">BECKFM1743C_GA0114222_100835</name>
</gene>
<protein>
    <submittedName>
        <fullName evidence="4">Pimeloyl-ACP methyl ester carboxylesterase</fullName>
    </submittedName>
</protein>
<sequence length="298" mass="32467">MPERIPRKHLNILAASILVASIAGISLVLGPITELGATGKWTAMAKSVDGSTIIYSVPGRGQGKKDPVLVFIHGWTCNRGFWTPQIEHFSKTHKVISLDLAGHGSSDSRRNRYTMHAFGHDVVAVVEETGADNVILIGHSMGGPVAIEAADLLKEKVIGIVAVDIFPLPGLPSSKDRIDEFMKPFEDDFKAASERFVRSMFLPEADPDLVTSIVSIMSAADETMAVGALRETIEWLTDNDPSLLRKYASKLHNINAVYDTEIPQQAGTITIPEVGHFIAQVKPDAFNGALERILSEYR</sequence>